<keyword evidence="9" id="KW-1185">Reference proteome</keyword>
<dbReference type="Gene3D" id="3.40.50.1820">
    <property type="entry name" value="alpha/beta hydrolase"/>
    <property type="match status" value="1"/>
</dbReference>
<evidence type="ECO:0000259" key="6">
    <source>
        <dbReference type="Pfam" id="PF23282"/>
    </source>
</evidence>
<dbReference type="EMBL" id="CM026433">
    <property type="protein sequence ID" value="KAG0554316.1"/>
    <property type="molecule type" value="Genomic_DNA"/>
</dbReference>
<dbReference type="Pfam" id="PF23282">
    <property type="entry name" value="WHD_ROQ1"/>
    <property type="match status" value="1"/>
</dbReference>
<evidence type="ECO:0000313" key="8">
    <source>
        <dbReference type="EMBL" id="KAG0554316.1"/>
    </source>
</evidence>
<dbReference type="GO" id="GO:0006952">
    <property type="term" value="P:defense response"/>
    <property type="evidence" value="ECO:0007669"/>
    <property type="project" value="UniProtKB-KW"/>
</dbReference>
<feature type="domain" description="NB-ARC" evidence="4">
    <location>
        <begin position="330"/>
        <end position="493"/>
    </location>
</feature>
<feature type="domain" description="Disease resistance protein Roq1-like winged-helix" evidence="6">
    <location>
        <begin position="606"/>
        <end position="644"/>
    </location>
</feature>
<evidence type="ECO:0000256" key="3">
    <source>
        <dbReference type="SAM" id="MobiDB-lite"/>
    </source>
</evidence>
<dbReference type="GO" id="GO:0051707">
    <property type="term" value="P:response to other organism"/>
    <property type="evidence" value="ECO:0007669"/>
    <property type="project" value="UniProtKB-ARBA"/>
</dbReference>
<dbReference type="Pfam" id="PF00931">
    <property type="entry name" value="NB-ARC"/>
    <property type="match status" value="1"/>
</dbReference>
<gene>
    <name evidence="8" type="ORF">KC19_12G081800</name>
</gene>
<reference evidence="8" key="1">
    <citation type="submission" date="2020-06" db="EMBL/GenBank/DDBJ databases">
        <title>WGS assembly of Ceratodon purpureus strain R40.</title>
        <authorList>
            <person name="Carey S.B."/>
            <person name="Jenkins J."/>
            <person name="Shu S."/>
            <person name="Lovell J.T."/>
            <person name="Sreedasyam A."/>
            <person name="Maumus F."/>
            <person name="Tiley G.P."/>
            <person name="Fernandez-Pozo N."/>
            <person name="Barry K."/>
            <person name="Chen C."/>
            <person name="Wang M."/>
            <person name="Lipzen A."/>
            <person name="Daum C."/>
            <person name="Saski C.A."/>
            <person name="Payton A.C."/>
            <person name="Mcbreen J.C."/>
            <person name="Conrad R.E."/>
            <person name="Kollar L.M."/>
            <person name="Olsson S."/>
            <person name="Huttunen S."/>
            <person name="Landis J.B."/>
            <person name="Wickett N.J."/>
            <person name="Johnson M.G."/>
            <person name="Rensing S.A."/>
            <person name="Grimwood J."/>
            <person name="Schmutz J."/>
            <person name="Mcdaniel S.F."/>
        </authorList>
    </citation>
    <scope>NUCLEOTIDE SEQUENCE</scope>
    <source>
        <strain evidence="8">R40</strain>
    </source>
</reference>
<dbReference type="InterPro" id="IPR002182">
    <property type="entry name" value="NB-ARC"/>
</dbReference>
<dbReference type="InterPro" id="IPR055414">
    <property type="entry name" value="LRR_R13L4/SHOC2-like"/>
</dbReference>
<dbReference type="InterPro" id="IPR007751">
    <property type="entry name" value="DUF676_lipase-like"/>
</dbReference>
<feature type="region of interest" description="Disordered" evidence="3">
    <location>
        <begin position="1"/>
        <end position="26"/>
    </location>
</feature>
<dbReference type="Pfam" id="PF05057">
    <property type="entry name" value="DUF676"/>
    <property type="match status" value="1"/>
</dbReference>
<keyword evidence="2" id="KW-0677">Repeat</keyword>
<dbReference type="InterPro" id="IPR044974">
    <property type="entry name" value="Disease_R_plants"/>
</dbReference>
<dbReference type="PRINTS" id="PR00364">
    <property type="entry name" value="DISEASERSIST"/>
</dbReference>
<dbReference type="Gene3D" id="3.40.50.300">
    <property type="entry name" value="P-loop containing nucleotide triphosphate hydrolases"/>
    <property type="match status" value="1"/>
</dbReference>
<sequence>MSSRHGGGRAVRSGSRGGSSGSAPPEGIKELIRDSVYLLSEPGHGAPNMEVVFIHGLTVEDYHDAYWRTWTVGNNDTECWPIKFLKADFPNARILAVCYDSSLFVAGAAGMSDLYAAGETLVSALVEKPVSVGLNNCPIVFVCHCLGGLLAKQIIVHVDDRKQHRNDPKYKNFLDNIRGFQFYSTPHQGSHLGSRLAGLARSRLSSRKKARSKMAKALNVINDDVGRLNGKFDAVKDSTEYRDKWFWSNVVEKNETHLECGFHGLVVTETSARLGPTPITYVDTDYLGVCKPESTTSRSYISLKNLIQKIVEGISQDAFKSRRGIFGIDDKLQKISEMLAEHSVIGLWGMGGIGKTTLVRCWYDQEREKRNYMKFCFLANVRDCNIEDCQKDLYSCLFGSGWEGKSKDDRLMEIKKYIKSNKVLLVADDVDDAKQLEALQVEELNEVGISGSKMIVTSRERDVLGIISAEGILELQYLNDEHALEIFSYKAFRGVGENMQLAKFKDQAKVIVKACGGLPLSLEVIGSYLRGTYLRGSFDIRIWEEVVVKLQRAVSLSGSAEDKLWATLMISYKKLDDEHKSMFLDFASVICEMGLVTRRTLEAIWDTPSGVRNLIDRSLIKWNDDNDSLTMHDQLRDLGRHVVRGNPDEPKNRSRIWERGVKGLEIMMLNEGHQHLKGVSLHEVTNGDLKRIKKSLQSEGLLIGPSHLNFEKLRLLNLHAIGAEVLDYCVNLCSEERLMCLHLSGSQISHNVCKNIFKKLGSFRNLRVLQIRGFSSRDKLTLPNEIGELTQLRMLLLAFTDLDKLPESVCKLSLLEELDLSSTPITSLPDEIGELNGLRKLLLQGSDLCELPDSVCKLSLLEELDLWRTWIKSLPDEIGELNGLRKLLLQGSHLCALPDSVCKLSLLEELDLRRTWIKSLPDEIGELNGLRKLLLGRTQLCELPESVCKLSLLEELDLTGCINLQRLPKKIGDLQQLRRLHLSSCLSLEIPDDTQDELSRLRLFDVRPLKLLMVLYRFVSKMRRAS</sequence>
<keyword evidence="1" id="KW-0433">Leucine-rich repeat</keyword>
<evidence type="ECO:0000259" key="7">
    <source>
        <dbReference type="Pfam" id="PF23598"/>
    </source>
</evidence>
<dbReference type="InterPro" id="IPR032675">
    <property type="entry name" value="LRR_dom_sf"/>
</dbReference>
<feature type="compositionally biased region" description="Low complexity" evidence="3">
    <location>
        <begin position="1"/>
        <end position="14"/>
    </location>
</feature>
<dbReference type="PANTHER" id="PTHR11017">
    <property type="entry name" value="LEUCINE-RICH REPEAT-CONTAINING PROTEIN"/>
    <property type="match status" value="1"/>
</dbReference>
<evidence type="ECO:0000313" key="9">
    <source>
        <dbReference type="Proteomes" id="UP000822688"/>
    </source>
</evidence>
<protein>
    <submittedName>
        <fullName evidence="8">Uncharacterized protein</fullName>
    </submittedName>
</protein>
<feature type="domain" description="DUF676" evidence="5">
    <location>
        <begin position="51"/>
        <end position="196"/>
    </location>
</feature>
<organism evidence="8 9">
    <name type="scientific">Ceratodon purpureus</name>
    <name type="common">Fire moss</name>
    <name type="synonym">Dicranum purpureum</name>
    <dbReference type="NCBI Taxonomy" id="3225"/>
    <lineage>
        <taxon>Eukaryota</taxon>
        <taxon>Viridiplantae</taxon>
        <taxon>Streptophyta</taxon>
        <taxon>Embryophyta</taxon>
        <taxon>Bryophyta</taxon>
        <taxon>Bryophytina</taxon>
        <taxon>Bryopsida</taxon>
        <taxon>Dicranidae</taxon>
        <taxon>Pseudoditrichales</taxon>
        <taxon>Ditrichaceae</taxon>
        <taxon>Ceratodon</taxon>
    </lineage>
</organism>
<evidence type="ECO:0000259" key="4">
    <source>
        <dbReference type="Pfam" id="PF00931"/>
    </source>
</evidence>
<evidence type="ECO:0000256" key="2">
    <source>
        <dbReference type="ARBA" id="ARBA00022737"/>
    </source>
</evidence>
<dbReference type="AlphaFoldDB" id="A0A8T0G4V2"/>
<comment type="caution">
    <text evidence="8">The sequence shown here is derived from an EMBL/GenBank/DDBJ whole genome shotgun (WGS) entry which is preliminary data.</text>
</comment>
<proteinExistence type="predicted"/>
<dbReference type="InterPro" id="IPR027417">
    <property type="entry name" value="P-loop_NTPase"/>
</dbReference>
<evidence type="ECO:0000259" key="5">
    <source>
        <dbReference type="Pfam" id="PF05057"/>
    </source>
</evidence>
<dbReference type="InterPro" id="IPR003591">
    <property type="entry name" value="Leu-rich_rpt_typical-subtyp"/>
</dbReference>
<dbReference type="Proteomes" id="UP000822688">
    <property type="component" value="Chromosome 12"/>
</dbReference>
<dbReference type="Gene3D" id="1.10.8.430">
    <property type="entry name" value="Helical domain of apoptotic protease-activating factors"/>
    <property type="match status" value="1"/>
</dbReference>
<name>A0A8T0G4V2_CERPU</name>
<dbReference type="InterPro" id="IPR058192">
    <property type="entry name" value="WHD_ROQ1-like"/>
</dbReference>
<dbReference type="InterPro" id="IPR029058">
    <property type="entry name" value="AB_hydrolase_fold"/>
</dbReference>
<dbReference type="SUPFAM" id="SSF52058">
    <property type="entry name" value="L domain-like"/>
    <property type="match status" value="1"/>
</dbReference>
<evidence type="ECO:0000256" key="1">
    <source>
        <dbReference type="ARBA" id="ARBA00022614"/>
    </source>
</evidence>
<dbReference type="SUPFAM" id="SSF53474">
    <property type="entry name" value="alpha/beta-Hydrolases"/>
    <property type="match status" value="1"/>
</dbReference>
<feature type="domain" description="Disease resistance R13L4/SHOC-2-like LRR" evidence="7">
    <location>
        <begin position="755"/>
        <end position="843"/>
    </location>
</feature>
<dbReference type="SUPFAM" id="SSF52540">
    <property type="entry name" value="P-loop containing nucleoside triphosphate hydrolases"/>
    <property type="match status" value="1"/>
</dbReference>
<dbReference type="GO" id="GO:0043531">
    <property type="term" value="F:ADP binding"/>
    <property type="evidence" value="ECO:0007669"/>
    <property type="project" value="InterPro"/>
</dbReference>
<dbReference type="SMART" id="SM00369">
    <property type="entry name" value="LRR_TYP"/>
    <property type="match status" value="5"/>
</dbReference>
<dbReference type="InterPro" id="IPR042197">
    <property type="entry name" value="Apaf_helical"/>
</dbReference>
<dbReference type="Gene3D" id="3.80.10.10">
    <property type="entry name" value="Ribonuclease Inhibitor"/>
    <property type="match status" value="2"/>
</dbReference>
<accession>A0A8T0G4V2</accession>
<dbReference type="Pfam" id="PF23598">
    <property type="entry name" value="LRR_14"/>
    <property type="match status" value="1"/>
</dbReference>
<dbReference type="PANTHER" id="PTHR11017:SF385">
    <property type="entry name" value="DISEASE RESISTANCE PROTEIN (TIR-NBS-LRR CLASS)-RELATED"/>
    <property type="match status" value="1"/>
</dbReference>